<gene>
    <name evidence="1" type="ORF">H072_4213</name>
</gene>
<keyword evidence="2" id="KW-1185">Reference proteome</keyword>
<evidence type="ECO:0000313" key="1">
    <source>
        <dbReference type="EMBL" id="EPS41837.1"/>
    </source>
</evidence>
<reference evidence="2" key="2">
    <citation type="submission" date="2013-04" db="EMBL/GenBank/DDBJ databases">
        <title>Genomic mechanisms accounting for the adaptation to parasitism in nematode-trapping fungi.</title>
        <authorList>
            <person name="Ahren D.G."/>
        </authorList>
    </citation>
    <scope>NUCLEOTIDE SEQUENCE [LARGE SCALE GENOMIC DNA]</scope>
    <source>
        <strain evidence="2">CBS 200.50</strain>
    </source>
</reference>
<reference evidence="1 2" key="1">
    <citation type="journal article" date="2013" name="PLoS Genet.">
        <title>Genomic mechanisms accounting for the adaptation to parasitism in nematode-trapping fungi.</title>
        <authorList>
            <person name="Meerupati T."/>
            <person name="Andersson K.M."/>
            <person name="Friman E."/>
            <person name="Kumar D."/>
            <person name="Tunlid A."/>
            <person name="Ahren D."/>
        </authorList>
    </citation>
    <scope>NUCLEOTIDE SEQUENCE [LARGE SCALE GENOMIC DNA]</scope>
    <source>
        <strain evidence="1 2">CBS 200.50</strain>
    </source>
</reference>
<comment type="caution">
    <text evidence="1">The sequence shown here is derived from an EMBL/GenBank/DDBJ whole genome shotgun (WGS) entry which is preliminary data.</text>
</comment>
<name>S8C2I5_DACHA</name>
<dbReference type="AlphaFoldDB" id="S8C2I5"/>
<dbReference type="EMBL" id="AQGS01000147">
    <property type="protein sequence ID" value="EPS41837.1"/>
    <property type="molecule type" value="Genomic_DNA"/>
</dbReference>
<organism evidence="1 2">
    <name type="scientific">Dactylellina haptotyla (strain CBS 200.50)</name>
    <name type="common">Nematode-trapping fungus</name>
    <name type="synonym">Monacrosporium haptotylum</name>
    <dbReference type="NCBI Taxonomy" id="1284197"/>
    <lineage>
        <taxon>Eukaryota</taxon>
        <taxon>Fungi</taxon>
        <taxon>Dikarya</taxon>
        <taxon>Ascomycota</taxon>
        <taxon>Pezizomycotina</taxon>
        <taxon>Orbiliomycetes</taxon>
        <taxon>Orbiliales</taxon>
        <taxon>Orbiliaceae</taxon>
        <taxon>Dactylellina</taxon>
    </lineage>
</organism>
<accession>S8C2I5</accession>
<evidence type="ECO:0000313" key="2">
    <source>
        <dbReference type="Proteomes" id="UP000015100"/>
    </source>
</evidence>
<dbReference type="HOGENOM" id="CLU_2941652_0_0_1"/>
<protein>
    <submittedName>
        <fullName evidence="1">Uncharacterized protein</fullName>
    </submittedName>
</protein>
<sequence length="60" mass="6682">MHTKLIKAAADKKVVEVAEPVNHVVTRTCLGCGRTQYKEGDIWVCRSCDRTDPVVPEPET</sequence>
<proteinExistence type="predicted"/>
<dbReference type="Proteomes" id="UP000015100">
    <property type="component" value="Unassembled WGS sequence"/>
</dbReference>